<dbReference type="AlphaFoldDB" id="A0A5M3MWI9"/>
<name>A0A5M3MWI9_CONPW</name>
<evidence type="ECO:0000313" key="2">
    <source>
        <dbReference type="Proteomes" id="UP000053558"/>
    </source>
</evidence>
<evidence type="ECO:0000313" key="1">
    <source>
        <dbReference type="EMBL" id="EIW82961.1"/>
    </source>
</evidence>
<dbReference type="RefSeq" id="XP_007766364.1">
    <property type="nucleotide sequence ID" value="XM_007768174.1"/>
</dbReference>
<dbReference type="EMBL" id="JH711576">
    <property type="protein sequence ID" value="EIW82961.1"/>
    <property type="molecule type" value="Genomic_DNA"/>
</dbReference>
<gene>
    <name evidence="1" type="ORF">CONPUDRAFT_52806</name>
</gene>
<dbReference type="Proteomes" id="UP000053558">
    <property type="component" value="Unassembled WGS sequence"/>
</dbReference>
<proteinExistence type="predicted"/>
<accession>A0A5M3MWI9</accession>
<feature type="non-terminal residue" evidence="1">
    <location>
        <position position="1"/>
    </location>
</feature>
<dbReference type="GeneID" id="19207535"/>
<dbReference type="KEGG" id="cput:CONPUDRAFT_52806"/>
<sequence length="66" mass="7569">INSGYKAIKCLGLIYLLPLALLYHVLPEKYWRNFCFFVCAEFDLSASMASLQNRLPSVTKSLLNRN</sequence>
<protein>
    <submittedName>
        <fullName evidence="1">Uncharacterized protein</fullName>
    </submittedName>
</protein>
<reference evidence="2" key="1">
    <citation type="journal article" date="2012" name="Science">
        <title>The Paleozoic origin of enzymatic lignin decomposition reconstructed from 31 fungal genomes.</title>
        <authorList>
            <person name="Floudas D."/>
            <person name="Binder M."/>
            <person name="Riley R."/>
            <person name="Barry K."/>
            <person name="Blanchette R.A."/>
            <person name="Henrissat B."/>
            <person name="Martinez A.T."/>
            <person name="Otillar R."/>
            <person name="Spatafora J.W."/>
            <person name="Yadav J.S."/>
            <person name="Aerts A."/>
            <person name="Benoit I."/>
            <person name="Boyd A."/>
            <person name="Carlson A."/>
            <person name="Copeland A."/>
            <person name="Coutinho P.M."/>
            <person name="de Vries R.P."/>
            <person name="Ferreira P."/>
            <person name="Findley K."/>
            <person name="Foster B."/>
            <person name="Gaskell J."/>
            <person name="Glotzer D."/>
            <person name="Gorecki P."/>
            <person name="Heitman J."/>
            <person name="Hesse C."/>
            <person name="Hori C."/>
            <person name="Igarashi K."/>
            <person name="Jurgens J.A."/>
            <person name="Kallen N."/>
            <person name="Kersten P."/>
            <person name="Kohler A."/>
            <person name="Kuees U."/>
            <person name="Kumar T.K.A."/>
            <person name="Kuo A."/>
            <person name="LaButti K."/>
            <person name="Larrondo L.F."/>
            <person name="Lindquist E."/>
            <person name="Ling A."/>
            <person name="Lombard V."/>
            <person name="Lucas S."/>
            <person name="Lundell T."/>
            <person name="Martin R."/>
            <person name="McLaughlin D.J."/>
            <person name="Morgenstern I."/>
            <person name="Morin E."/>
            <person name="Murat C."/>
            <person name="Nagy L.G."/>
            <person name="Nolan M."/>
            <person name="Ohm R.A."/>
            <person name="Patyshakuliyeva A."/>
            <person name="Rokas A."/>
            <person name="Ruiz-Duenas F.J."/>
            <person name="Sabat G."/>
            <person name="Salamov A."/>
            <person name="Samejima M."/>
            <person name="Schmutz J."/>
            <person name="Slot J.C."/>
            <person name="St John F."/>
            <person name="Stenlid J."/>
            <person name="Sun H."/>
            <person name="Sun S."/>
            <person name="Syed K."/>
            <person name="Tsang A."/>
            <person name="Wiebenga A."/>
            <person name="Young D."/>
            <person name="Pisabarro A."/>
            <person name="Eastwood D.C."/>
            <person name="Martin F."/>
            <person name="Cullen D."/>
            <person name="Grigoriev I.V."/>
            <person name="Hibbett D.S."/>
        </authorList>
    </citation>
    <scope>NUCLEOTIDE SEQUENCE [LARGE SCALE GENOMIC DNA]</scope>
    <source>
        <strain evidence="2">RWD-64-598 SS2</strain>
    </source>
</reference>
<comment type="caution">
    <text evidence="1">The sequence shown here is derived from an EMBL/GenBank/DDBJ whole genome shotgun (WGS) entry which is preliminary data.</text>
</comment>
<organism evidence="1 2">
    <name type="scientific">Coniophora puteana (strain RWD-64-598)</name>
    <name type="common">Brown rot fungus</name>
    <dbReference type="NCBI Taxonomy" id="741705"/>
    <lineage>
        <taxon>Eukaryota</taxon>
        <taxon>Fungi</taxon>
        <taxon>Dikarya</taxon>
        <taxon>Basidiomycota</taxon>
        <taxon>Agaricomycotina</taxon>
        <taxon>Agaricomycetes</taxon>
        <taxon>Agaricomycetidae</taxon>
        <taxon>Boletales</taxon>
        <taxon>Coniophorineae</taxon>
        <taxon>Coniophoraceae</taxon>
        <taxon>Coniophora</taxon>
    </lineage>
</organism>
<keyword evidence="2" id="KW-1185">Reference proteome</keyword>